<name>A0AAJ2VTE6_9ENTR</name>
<evidence type="ECO:0000313" key="5">
    <source>
        <dbReference type="Proteomes" id="UP001282336"/>
    </source>
</evidence>
<comment type="caution">
    <text evidence="4">The sequence shown here is derived from an EMBL/GenBank/DDBJ whole genome shotgun (WGS) entry which is preliminary data.</text>
</comment>
<reference evidence="4" key="1">
    <citation type="submission" date="2023-11" db="EMBL/GenBank/DDBJ databases">
        <title>Scandinavium wanjuensis sp. nov., isolated from lettuce South Korea.</title>
        <authorList>
            <person name="Park J."/>
            <person name="Park S."/>
            <person name="Oh K.K."/>
            <person name="Cho G.S."/>
            <person name="Franz C.M.A.P."/>
        </authorList>
    </citation>
    <scope>NUCLEOTIDE SEQUENCE</scope>
    <source>
        <strain evidence="4">V105_12</strain>
    </source>
</reference>
<dbReference type="AlphaFoldDB" id="A0AAJ2VTE6"/>
<dbReference type="EMBL" id="JAWXRC010000034">
    <property type="protein sequence ID" value="MDX6032830.1"/>
    <property type="molecule type" value="Genomic_DNA"/>
</dbReference>
<sequence>MRTVLISDVENKKAHAGYKARFDVMKIAMKKGMPILYVTSDHRGKTIKGIVERLKCCIGLFRHLKKNDLVFINYPNNNIYVKFLFLLKSVRNIRLIAIIHDLDSLRSLKNKDEAFLPEFDGLISHNDKMSVHLAALTNKPIHNLGIFDYLIESQQENVFSINEYSSRQLIYVGNLNYLKSSFIYDYRGKLEVWGNGFDKTHAQNKDINHKGVFDPNFPCDAFNGYKDKLVFGLVWDGNSAKSCEGVYGQYLKINNPHKTSFYLSQDLPVVIWKEAALASFVLEHDCGILIESLDDAKVKIENISTEEYSILKYNAQKVGEKIRNGDFLNSAMDNFFRNE</sequence>
<feature type="domain" description="Glucosyltransferase 3-like N-terminal" evidence="2">
    <location>
        <begin position="4"/>
        <end position="134"/>
    </location>
</feature>
<dbReference type="Gene3D" id="3.40.50.2000">
    <property type="entry name" value="Glycogen Phosphorylase B"/>
    <property type="match status" value="2"/>
</dbReference>
<dbReference type="PIRSF" id="PIRSF007023">
    <property type="entry name" value="UDP-Galf_transf"/>
    <property type="match status" value="1"/>
</dbReference>
<proteinExistence type="predicted"/>
<protein>
    <recommendedName>
        <fullName evidence="6">Beta-1,6-galactofuranosyltransferase</fullName>
    </recommendedName>
</protein>
<dbReference type="Pfam" id="PF26334">
    <property type="entry name" value="Gtf3_N"/>
    <property type="match status" value="1"/>
</dbReference>
<dbReference type="Proteomes" id="UP001282336">
    <property type="component" value="Unassembled WGS sequence"/>
</dbReference>
<keyword evidence="1" id="KW-0808">Transferase</keyword>
<dbReference type="RefSeq" id="WP_319629316.1">
    <property type="nucleotide sequence ID" value="NZ_JAWXRB010000007.1"/>
</dbReference>
<organism evidence="4 5">
    <name type="scientific">Scandinavium lactucae</name>
    <dbReference type="NCBI Taxonomy" id="3095028"/>
    <lineage>
        <taxon>Bacteria</taxon>
        <taxon>Pseudomonadati</taxon>
        <taxon>Pseudomonadota</taxon>
        <taxon>Gammaproteobacteria</taxon>
        <taxon>Enterobacterales</taxon>
        <taxon>Enterobacteriaceae</taxon>
        <taxon>Scandinavium</taxon>
    </lineage>
</organism>
<evidence type="ECO:0000313" key="4">
    <source>
        <dbReference type="EMBL" id="MDX6032830.1"/>
    </source>
</evidence>
<dbReference type="Pfam" id="PF26337">
    <property type="entry name" value="Gtf3_C"/>
    <property type="match status" value="1"/>
</dbReference>
<dbReference type="InterPro" id="IPR058591">
    <property type="entry name" value="Gtf3_N"/>
</dbReference>
<accession>A0AAJ2VTE6</accession>
<gene>
    <name evidence="4" type="ORF">SIL20_15090</name>
</gene>
<feature type="domain" description="Glucosyltransferase 3-like C-terminal" evidence="3">
    <location>
        <begin position="169"/>
        <end position="333"/>
    </location>
</feature>
<evidence type="ECO:0008006" key="6">
    <source>
        <dbReference type="Google" id="ProtNLM"/>
    </source>
</evidence>
<evidence type="ECO:0000259" key="3">
    <source>
        <dbReference type="Pfam" id="PF26337"/>
    </source>
</evidence>
<evidence type="ECO:0000259" key="2">
    <source>
        <dbReference type="Pfam" id="PF26334"/>
    </source>
</evidence>
<dbReference type="InterPro" id="IPR058592">
    <property type="entry name" value="Gtf3_C"/>
</dbReference>
<evidence type="ECO:0000256" key="1">
    <source>
        <dbReference type="ARBA" id="ARBA00022679"/>
    </source>
</evidence>